<keyword evidence="3" id="KW-1185">Reference proteome</keyword>
<evidence type="ECO:0000256" key="1">
    <source>
        <dbReference type="SAM" id="Coils"/>
    </source>
</evidence>
<reference evidence="2 3" key="1">
    <citation type="submission" date="2018-09" db="EMBL/GenBank/DDBJ databases">
        <authorList>
            <person name="Grouzdev D.S."/>
            <person name="Krutkina M.S."/>
        </authorList>
    </citation>
    <scope>NUCLEOTIDE SEQUENCE [LARGE SCALE GENOMIC DNA]</scope>
    <source>
        <strain evidence="2 3">RmlP001</strain>
    </source>
</reference>
<proteinExistence type="predicted"/>
<accession>A0A4V1RI36</accession>
<evidence type="ECO:0000313" key="3">
    <source>
        <dbReference type="Proteomes" id="UP000289411"/>
    </source>
</evidence>
<gene>
    <name evidence="2" type="ORF">D3272_22115</name>
</gene>
<sequence length="256" mass="28693">MIMREQDCDTGGRLEMSDSAMAALEPEAHAGDDAIGTVARLEADLNREIALREAAVRARALARDEHEDAYEHLLLRCRSLEAEKVRWADAGFRSVEDVELLKQDHARALARQSDDLSKTFEQVSERVELKHRSEVEQAARDLAALRDTLAARDTMVGERDAKVAAAEEREGLLRLTLAEAEERFRSEAFHLSALIALRSSEAKAAQAEAEAAKRQLASIYASTSWKVGRPLRWAGRLLRGLRRVPSRLVRVVRHRP</sequence>
<evidence type="ECO:0000313" key="2">
    <source>
        <dbReference type="EMBL" id="RYB02179.1"/>
    </source>
</evidence>
<reference evidence="2 3" key="2">
    <citation type="submission" date="2019-02" db="EMBL/GenBank/DDBJ databases">
        <title>'Lichenibacterium ramalinii' gen. nov. sp. nov., 'Lichenibacterium minor' gen. nov. sp. nov.</title>
        <authorList>
            <person name="Pankratov T."/>
        </authorList>
    </citation>
    <scope>NUCLEOTIDE SEQUENCE [LARGE SCALE GENOMIC DNA]</scope>
    <source>
        <strain evidence="2 3">RmlP001</strain>
    </source>
</reference>
<dbReference type="AlphaFoldDB" id="A0A4V1RI36"/>
<feature type="coiled-coil region" evidence="1">
    <location>
        <begin position="163"/>
        <end position="222"/>
    </location>
</feature>
<organism evidence="2 3">
    <name type="scientific">Lichenibacterium ramalinae</name>
    <dbReference type="NCBI Taxonomy" id="2316527"/>
    <lineage>
        <taxon>Bacteria</taxon>
        <taxon>Pseudomonadati</taxon>
        <taxon>Pseudomonadota</taxon>
        <taxon>Alphaproteobacteria</taxon>
        <taxon>Hyphomicrobiales</taxon>
        <taxon>Lichenihabitantaceae</taxon>
        <taxon>Lichenibacterium</taxon>
    </lineage>
</organism>
<keyword evidence="1" id="KW-0175">Coiled coil</keyword>
<protein>
    <submittedName>
        <fullName evidence="2">Uncharacterized protein</fullName>
    </submittedName>
</protein>
<name>A0A4V1RI36_9HYPH</name>
<dbReference type="EMBL" id="QYBC01000022">
    <property type="protein sequence ID" value="RYB02179.1"/>
    <property type="molecule type" value="Genomic_DNA"/>
</dbReference>
<comment type="caution">
    <text evidence="2">The sequence shown here is derived from an EMBL/GenBank/DDBJ whole genome shotgun (WGS) entry which is preliminary data.</text>
</comment>
<dbReference type="Proteomes" id="UP000289411">
    <property type="component" value="Unassembled WGS sequence"/>
</dbReference>